<dbReference type="KEGG" id="woc:BA177_07030"/>
<proteinExistence type="predicted"/>
<evidence type="ECO:0000313" key="2">
    <source>
        <dbReference type="Proteomes" id="UP000092695"/>
    </source>
</evidence>
<protein>
    <submittedName>
        <fullName evidence="1">Uncharacterized protein</fullName>
    </submittedName>
</protein>
<reference evidence="1 2" key="1">
    <citation type="submission" date="2016-06" db="EMBL/GenBank/DDBJ databases">
        <title>Complete genome sequence of a deep-branching marine Gamma Proteobacterium Woeseia oceani type strain XK5.</title>
        <authorList>
            <person name="Mu D."/>
            <person name="Du Z."/>
        </authorList>
    </citation>
    <scope>NUCLEOTIDE SEQUENCE [LARGE SCALE GENOMIC DNA]</scope>
    <source>
        <strain evidence="1 2">XK5</strain>
    </source>
</reference>
<evidence type="ECO:0000313" key="1">
    <source>
        <dbReference type="EMBL" id="ANO50995.1"/>
    </source>
</evidence>
<dbReference type="STRING" id="1548547.BA177_07030"/>
<dbReference type="Proteomes" id="UP000092695">
    <property type="component" value="Chromosome"/>
</dbReference>
<organism evidence="1 2">
    <name type="scientific">Woeseia oceani</name>
    <dbReference type="NCBI Taxonomy" id="1548547"/>
    <lineage>
        <taxon>Bacteria</taxon>
        <taxon>Pseudomonadati</taxon>
        <taxon>Pseudomonadota</taxon>
        <taxon>Gammaproteobacteria</taxon>
        <taxon>Woeseiales</taxon>
        <taxon>Woeseiaceae</taxon>
        <taxon>Woeseia</taxon>
    </lineage>
</organism>
<sequence>MVPEIVTTELADGDALPPPPQAARIRQYTAADRARPALHLQNVLVIIARALVGSCATEFKTVPLIRIL</sequence>
<accession>A0A193LEN9</accession>
<name>A0A193LEN9_9GAMM</name>
<keyword evidence="2" id="KW-1185">Reference proteome</keyword>
<dbReference type="AlphaFoldDB" id="A0A193LEN9"/>
<gene>
    <name evidence="1" type="ORF">BA177_07030</name>
</gene>
<dbReference type="EMBL" id="CP016268">
    <property type="protein sequence ID" value="ANO50995.1"/>
    <property type="molecule type" value="Genomic_DNA"/>
</dbReference>